<name>A0A844SN97_9BRAD</name>
<sequence length="391" mass="41647">MNTLVAELTVNGAPVKVIAEPRTQLCEILRETLNLTGTHVGCEQGVCGACTVLVDGKPQRSCVSYAGDCSGSSVITIEGFDEDPLMAELRDAFSRHHALQCGYCTPGMLVTARDIVLRLGEVAPGTIREELSGNLCRCTGYVGLVEAIEEVSKGRKPQRAATFTPAVKVAAAGQTAPPVPLPAHASSPARPVRSAVPGNAAQPDLRKGWSRIEQHLEIAVPPDQIWQKLRDIRDVSKCLPGAEITEVDGSALSGRMNVALGPMKVAFSGDGTVVFDEAARSGRMTGRGRDTGSGSSAEGEVEWRVEPAEKNADAASRILVVLSWRLSGRLAQFNRGGLVQDVIQRLASIFAANLEASIKGTPAPAGEIKSLGVLDLLWSVLVSRWRRWRGK</sequence>
<dbReference type="PANTHER" id="PTHR44379">
    <property type="entry name" value="OXIDOREDUCTASE WITH IRON-SULFUR SUBUNIT"/>
    <property type="match status" value="1"/>
</dbReference>
<dbReference type="InterPro" id="IPR012675">
    <property type="entry name" value="Beta-grasp_dom_sf"/>
</dbReference>
<evidence type="ECO:0000256" key="5">
    <source>
        <dbReference type="ARBA" id="ARBA00023014"/>
    </source>
</evidence>
<feature type="region of interest" description="Disordered" evidence="6">
    <location>
        <begin position="178"/>
        <end position="203"/>
    </location>
</feature>
<dbReference type="Pfam" id="PF00111">
    <property type="entry name" value="Fer2"/>
    <property type="match status" value="1"/>
</dbReference>
<evidence type="ECO:0000313" key="8">
    <source>
        <dbReference type="EMBL" id="MVT64501.1"/>
    </source>
</evidence>
<dbReference type="Gene3D" id="1.10.150.120">
    <property type="entry name" value="[2Fe-2S]-binding domain"/>
    <property type="match status" value="1"/>
</dbReference>
<evidence type="ECO:0000256" key="2">
    <source>
        <dbReference type="ARBA" id="ARBA00022723"/>
    </source>
</evidence>
<dbReference type="SUPFAM" id="SSF47741">
    <property type="entry name" value="CO dehydrogenase ISP C-domain like"/>
    <property type="match status" value="1"/>
</dbReference>
<accession>A0A844SN97</accession>
<dbReference type="InterPro" id="IPR001041">
    <property type="entry name" value="2Fe-2S_ferredoxin-type"/>
</dbReference>
<dbReference type="Pfam" id="PF06240">
    <property type="entry name" value="COXG"/>
    <property type="match status" value="1"/>
</dbReference>
<gene>
    <name evidence="8" type="ORF">GPL21_05165</name>
</gene>
<dbReference type="SUPFAM" id="SSF54292">
    <property type="entry name" value="2Fe-2S ferredoxin-like"/>
    <property type="match status" value="1"/>
</dbReference>
<keyword evidence="4" id="KW-0408">Iron</keyword>
<evidence type="ECO:0000256" key="3">
    <source>
        <dbReference type="ARBA" id="ARBA00023002"/>
    </source>
</evidence>
<dbReference type="AlphaFoldDB" id="A0A844SN97"/>
<evidence type="ECO:0000256" key="6">
    <source>
        <dbReference type="SAM" id="MobiDB-lite"/>
    </source>
</evidence>
<dbReference type="Gene3D" id="3.30.530.20">
    <property type="match status" value="1"/>
</dbReference>
<dbReference type="InterPro" id="IPR010419">
    <property type="entry name" value="CO_DH_gsu"/>
</dbReference>
<dbReference type="InterPro" id="IPR051452">
    <property type="entry name" value="Diverse_Oxidoreductases"/>
</dbReference>
<proteinExistence type="predicted"/>
<evidence type="ECO:0000256" key="4">
    <source>
        <dbReference type="ARBA" id="ARBA00023004"/>
    </source>
</evidence>
<dbReference type="RefSeq" id="WP_157341487.1">
    <property type="nucleotide sequence ID" value="NZ_WQNF01000003.1"/>
</dbReference>
<dbReference type="InterPro" id="IPR006058">
    <property type="entry name" value="2Fe2S_fd_BS"/>
</dbReference>
<dbReference type="InterPro" id="IPR002888">
    <property type="entry name" value="2Fe-2S-bd"/>
</dbReference>
<keyword evidence="3" id="KW-0560">Oxidoreductase</keyword>
<keyword evidence="5" id="KW-0411">Iron-sulfur</keyword>
<dbReference type="PANTHER" id="PTHR44379:SF8">
    <property type="entry name" value="XANTHINE DEHYDROGENASE IRON-SULFUR-BINDING SUBUNIT XDHC-RELATED"/>
    <property type="match status" value="1"/>
</dbReference>
<keyword evidence="9" id="KW-1185">Reference proteome</keyword>
<dbReference type="GO" id="GO:0051537">
    <property type="term" value="F:2 iron, 2 sulfur cluster binding"/>
    <property type="evidence" value="ECO:0007669"/>
    <property type="project" value="UniProtKB-KW"/>
</dbReference>
<dbReference type="Gene3D" id="3.10.20.30">
    <property type="match status" value="1"/>
</dbReference>
<dbReference type="EMBL" id="WQNF01000003">
    <property type="protein sequence ID" value="MVT64501.1"/>
    <property type="molecule type" value="Genomic_DNA"/>
</dbReference>
<dbReference type="InterPro" id="IPR023393">
    <property type="entry name" value="START-like_dom_sf"/>
</dbReference>
<evidence type="ECO:0000313" key="9">
    <source>
        <dbReference type="Proteomes" id="UP000436468"/>
    </source>
</evidence>
<keyword evidence="2" id="KW-0479">Metal-binding</keyword>
<dbReference type="Pfam" id="PF01799">
    <property type="entry name" value="Fer2_2"/>
    <property type="match status" value="1"/>
</dbReference>
<dbReference type="InterPro" id="IPR036010">
    <property type="entry name" value="2Fe-2S_ferredoxin-like_sf"/>
</dbReference>
<feature type="region of interest" description="Disordered" evidence="6">
    <location>
        <begin position="282"/>
        <end position="301"/>
    </location>
</feature>
<evidence type="ECO:0000259" key="7">
    <source>
        <dbReference type="PROSITE" id="PS51085"/>
    </source>
</evidence>
<dbReference type="InterPro" id="IPR036884">
    <property type="entry name" value="2Fe-2S-bd_dom_sf"/>
</dbReference>
<dbReference type="SUPFAM" id="SSF55961">
    <property type="entry name" value="Bet v1-like"/>
    <property type="match status" value="1"/>
</dbReference>
<comment type="caution">
    <text evidence="8">The sequence shown here is derived from an EMBL/GenBank/DDBJ whole genome shotgun (WGS) entry which is preliminary data.</text>
</comment>
<organism evidence="8 9">
    <name type="scientific">Bradyrhizobium pachyrhizi</name>
    <dbReference type="NCBI Taxonomy" id="280333"/>
    <lineage>
        <taxon>Bacteria</taxon>
        <taxon>Pseudomonadati</taxon>
        <taxon>Pseudomonadota</taxon>
        <taxon>Alphaproteobacteria</taxon>
        <taxon>Hyphomicrobiales</taxon>
        <taxon>Nitrobacteraceae</taxon>
        <taxon>Bradyrhizobium</taxon>
    </lineage>
</organism>
<dbReference type="Proteomes" id="UP000436468">
    <property type="component" value="Unassembled WGS sequence"/>
</dbReference>
<keyword evidence="1" id="KW-0001">2Fe-2S</keyword>
<reference evidence="8 9" key="1">
    <citation type="submission" date="2019-12" db="EMBL/GenBank/DDBJ databases">
        <title>Draft genome sequences Bradyrhizobium cajani AMBPC1010, Bradyrhizobium pachyrhizi AMBPC1040 and Bradyrhizobium yuanmingense ALSPC3051, three plant growth promoting strains isolated from nodules of Cajanus cajan L. in Dominican Republic.</title>
        <authorList>
            <person name="Flores-Felix J.D."/>
            <person name="Araujo J."/>
            <person name="Diaz-Alcantara C."/>
            <person name="Gonzalez-Andres F."/>
            <person name="Velazquez E."/>
        </authorList>
    </citation>
    <scope>NUCLEOTIDE SEQUENCE [LARGE SCALE GENOMIC DNA]</scope>
    <source>
        <strain evidence="8 9">1040</strain>
    </source>
</reference>
<dbReference type="PROSITE" id="PS51085">
    <property type="entry name" value="2FE2S_FER_2"/>
    <property type="match status" value="1"/>
</dbReference>
<dbReference type="CDD" id="cd07823">
    <property type="entry name" value="SRPBCC_5"/>
    <property type="match status" value="1"/>
</dbReference>
<dbReference type="PROSITE" id="PS00197">
    <property type="entry name" value="2FE2S_FER_1"/>
    <property type="match status" value="1"/>
</dbReference>
<evidence type="ECO:0000256" key="1">
    <source>
        <dbReference type="ARBA" id="ARBA00022714"/>
    </source>
</evidence>
<dbReference type="GO" id="GO:0046872">
    <property type="term" value="F:metal ion binding"/>
    <property type="evidence" value="ECO:0007669"/>
    <property type="project" value="UniProtKB-KW"/>
</dbReference>
<dbReference type="GO" id="GO:0016491">
    <property type="term" value="F:oxidoreductase activity"/>
    <property type="evidence" value="ECO:0007669"/>
    <property type="project" value="UniProtKB-KW"/>
</dbReference>
<protein>
    <submittedName>
        <fullName evidence="8">2Fe-2S iron-sulfur cluster binding domain-containing protein</fullName>
    </submittedName>
</protein>
<feature type="domain" description="2Fe-2S ferredoxin-type" evidence="7">
    <location>
        <begin position="4"/>
        <end position="80"/>
    </location>
</feature>